<evidence type="ECO:0000313" key="2">
    <source>
        <dbReference type="Proteomes" id="UP000663722"/>
    </source>
</evidence>
<dbReference type="EMBL" id="CP061800">
    <property type="protein sequence ID" value="QTA90322.1"/>
    <property type="molecule type" value="Genomic_DNA"/>
</dbReference>
<gene>
    <name evidence="1" type="ORF">dnm_063830</name>
</gene>
<protein>
    <submittedName>
        <fullName evidence="1">Uncharacterized protein</fullName>
    </submittedName>
</protein>
<sequence length="44" mass="5177">MGQLFICYTQFTINGHQIRTFFNFFVILNRVFNLAELQGSFSGR</sequence>
<dbReference type="AlphaFoldDB" id="A0A975BRE8"/>
<dbReference type="KEGG" id="dmm:dnm_063830"/>
<dbReference type="Proteomes" id="UP000663722">
    <property type="component" value="Chromosome"/>
</dbReference>
<keyword evidence="2" id="KW-1185">Reference proteome</keyword>
<name>A0A975BRE8_9BACT</name>
<reference evidence="1" key="1">
    <citation type="journal article" date="2021" name="Microb. Physiol.">
        <title>Proteogenomic Insights into the Physiology of Marine, Sulfate-Reducing, Filamentous Desulfonema limicola and Desulfonema magnum.</title>
        <authorList>
            <person name="Schnaars V."/>
            <person name="Wohlbrand L."/>
            <person name="Scheve S."/>
            <person name="Hinrichs C."/>
            <person name="Reinhardt R."/>
            <person name="Rabus R."/>
        </authorList>
    </citation>
    <scope>NUCLEOTIDE SEQUENCE</scope>
    <source>
        <strain evidence="1">4be13</strain>
    </source>
</reference>
<proteinExistence type="predicted"/>
<organism evidence="1 2">
    <name type="scientific">Desulfonema magnum</name>
    <dbReference type="NCBI Taxonomy" id="45655"/>
    <lineage>
        <taxon>Bacteria</taxon>
        <taxon>Pseudomonadati</taxon>
        <taxon>Thermodesulfobacteriota</taxon>
        <taxon>Desulfobacteria</taxon>
        <taxon>Desulfobacterales</taxon>
        <taxon>Desulfococcaceae</taxon>
        <taxon>Desulfonema</taxon>
    </lineage>
</organism>
<evidence type="ECO:0000313" key="1">
    <source>
        <dbReference type="EMBL" id="QTA90322.1"/>
    </source>
</evidence>
<accession>A0A975BRE8</accession>